<dbReference type="NCBIfam" id="TIGR01764">
    <property type="entry name" value="excise"/>
    <property type="match status" value="1"/>
</dbReference>
<dbReference type="EMBL" id="JAEQMG010000083">
    <property type="protein sequence ID" value="MBK6088771.1"/>
    <property type="molecule type" value="Genomic_DNA"/>
</dbReference>
<organism evidence="2 3">
    <name type="scientific">Ruminococcus difficilis</name>
    <dbReference type="NCBI Taxonomy" id="2763069"/>
    <lineage>
        <taxon>Bacteria</taxon>
        <taxon>Bacillati</taxon>
        <taxon>Bacillota</taxon>
        <taxon>Clostridia</taxon>
        <taxon>Eubacteriales</taxon>
        <taxon>Oscillospiraceae</taxon>
        <taxon>Ruminococcus</taxon>
    </lineage>
</organism>
<gene>
    <name evidence="2" type="ORF">JKK62_08935</name>
</gene>
<name>A0A935C1P0_9FIRM</name>
<dbReference type="SUPFAM" id="SSF46955">
    <property type="entry name" value="Putative DNA-binding domain"/>
    <property type="match status" value="1"/>
</dbReference>
<reference evidence="2" key="1">
    <citation type="submission" date="2021-01" db="EMBL/GenBank/DDBJ databases">
        <title>Genome public.</title>
        <authorList>
            <person name="Liu C."/>
            <person name="Sun Q."/>
        </authorList>
    </citation>
    <scope>NUCLEOTIDE SEQUENCE</scope>
    <source>
        <strain evidence="2">M6</strain>
    </source>
</reference>
<dbReference type="GO" id="GO:0003677">
    <property type="term" value="F:DNA binding"/>
    <property type="evidence" value="ECO:0007669"/>
    <property type="project" value="InterPro"/>
</dbReference>
<evidence type="ECO:0000313" key="2">
    <source>
        <dbReference type="EMBL" id="MBK6088771.1"/>
    </source>
</evidence>
<protein>
    <submittedName>
        <fullName evidence="2">Helix-turn-helix domain-containing protein</fullName>
    </submittedName>
</protein>
<proteinExistence type="predicted"/>
<dbReference type="Gene3D" id="1.10.10.10">
    <property type="entry name" value="Winged helix-like DNA-binding domain superfamily/Winged helix DNA-binding domain"/>
    <property type="match status" value="1"/>
</dbReference>
<comment type="caution">
    <text evidence="2">The sequence shown here is derived from an EMBL/GenBank/DDBJ whole genome shotgun (WGS) entry which is preliminary data.</text>
</comment>
<dbReference type="InterPro" id="IPR041657">
    <property type="entry name" value="HTH_17"/>
</dbReference>
<accession>A0A935C1P0</accession>
<dbReference type="InterPro" id="IPR036388">
    <property type="entry name" value="WH-like_DNA-bd_sf"/>
</dbReference>
<evidence type="ECO:0000259" key="1">
    <source>
        <dbReference type="Pfam" id="PF12728"/>
    </source>
</evidence>
<dbReference type="InterPro" id="IPR010093">
    <property type="entry name" value="SinI_DNA-bd"/>
</dbReference>
<dbReference type="InterPro" id="IPR009061">
    <property type="entry name" value="DNA-bd_dom_put_sf"/>
</dbReference>
<feature type="domain" description="Helix-turn-helix" evidence="1">
    <location>
        <begin position="9"/>
        <end position="57"/>
    </location>
</feature>
<dbReference type="Proteomes" id="UP000633365">
    <property type="component" value="Unassembled WGS sequence"/>
</dbReference>
<evidence type="ECO:0000313" key="3">
    <source>
        <dbReference type="Proteomes" id="UP000633365"/>
    </source>
</evidence>
<dbReference type="AlphaFoldDB" id="A0A935C1P0"/>
<keyword evidence="3" id="KW-1185">Reference proteome</keyword>
<sequence>MTNETIERWYSMNEMCSYLGITRDTCLTWIEKRGMPGVKIGRTWKFKISDVDKWMLSKAVTNTAKEEN</sequence>
<dbReference type="Pfam" id="PF12728">
    <property type="entry name" value="HTH_17"/>
    <property type="match status" value="1"/>
</dbReference>